<protein>
    <recommendedName>
        <fullName evidence="2">E3 ubiquitin-protein ligase HECW1 helical box domain-containing protein</fullName>
    </recommendedName>
</protein>
<feature type="region of interest" description="Disordered" evidence="1">
    <location>
        <begin position="29"/>
        <end position="63"/>
    </location>
</feature>
<dbReference type="Pfam" id="PF18436">
    <property type="entry name" value="HECW1_helix"/>
    <property type="match status" value="1"/>
</dbReference>
<sequence length="101" mass="11179">MSLGWPGNALGSPRRSWWRCLGRGTSGYQNIERTMATEEDGGSRSSDGESEPAQTGPSSPINHQKITYLLQSPAVKFITHPEFFTVLHSNYVSASYKNTQM</sequence>
<proteinExistence type="predicted"/>
<name>A0ABU7B039_9TELE</name>
<dbReference type="Proteomes" id="UP001345963">
    <property type="component" value="Unassembled WGS sequence"/>
</dbReference>
<feature type="compositionally biased region" description="Polar residues" evidence="1">
    <location>
        <begin position="52"/>
        <end position="63"/>
    </location>
</feature>
<evidence type="ECO:0000256" key="1">
    <source>
        <dbReference type="SAM" id="MobiDB-lite"/>
    </source>
</evidence>
<gene>
    <name evidence="3" type="ORF">ATANTOWER_029618</name>
</gene>
<evidence type="ECO:0000259" key="2">
    <source>
        <dbReference type="Pfam" id="PF18436"/>
    </source>
</evidence>
<feature type="domain" description="E3 ubiquitin-protein ligase HECW1 helical box" evidence="2">
    <location>
        <begin position="69"/>
        <end position="95"/>
    </location>
</feature>
<evidence type="ECO:0000313" key="3">
    <source>
        <dbReference type="EMBL" id="MED6243897.1"/>
    </source>
</evidence>
<comment type="caution">
    <text evidence="3">The sequence shown here is derived from an EMBL/GenBank/DDBJ whole genome shotgun (WGS) entry which is preliminary data.</text>
</comment>
<evidence type="ECO:0000313" key="4">
    <source>
        <dbReference type="Proteomes" id="UP001345963"/>
    </source>
</evidence>
<dbReference type="InterPro" id="IPR040524">
    <property type="entry name" value="HECW1_helix"/>
</dbReference>
<reference evidence="3 4" key="1">
    <citation type="submission" date="2021-07" db="EMBL/GenBank/DDBJ databases">
        <authorList>
            <person name="Palmer J.M."/>
        </authorList>
    </citation>
    <scope>NUCLEOTIDE SEQUENCE [LARGE SCALE GENOMIC DNA]</scope>
    <source>
        <strain evidence="3 4">AT_MEX2019</strain>
        <tissue evidence="3">Muscle</tissue>
    </source>
</reference>
<keyword evidence="4" id="KW-1185">Reference proteome</keyword>
<dbReference type="EMBL" id="JAHUTI010037216">
    <property type="protein sequence ID" value="MED6243897.1"/>
    <property type="molecule type" value="Genomic_DNA"/>
</dbReference>
<organism evidence="3 4">
    <name type="scientific">Ataeniobius toweri</name>
    <dbReference type="NCBI Taxonomy" id="208326"/>
    <lineage>
        <taxon>Eukaryota</taxon>
        <taxon>Metazoa</taxon>
        <taxon>Chordata</taxon>
        <taxon>Craniata</taxon>
        <taxon>Vertebrata</taxon>
        <taxon>Euteleostomi</taxon>
        <taxon>Actinopterygii</taxon>
        <taxon>Neopterygii</taxon>
        <taxon>Teleostei</taxon>
        <taxon>Neoteleostei</taxon>
        <taxon>Acanthomorphata</taxon>
        <taxon>Ovalentaria</taxon>
        <taxon>Atherinomorphae</taxon>
        <taxon>Cyprinodontiformes</taxon>
        <taxon>Goodeidae</taxon>
        <taxon>Ataeniobius</taxon>
    </lineage>
</organism>
<accession>A0ABU7B039</accession>